<evidence type="ECO:0000259" key="8">
    <source>
        <dbReference type="Pfam" id="PF06429"/>
    </source>
</evidence>
<dbReference type="AlphaFoldDB" id="A0A7G7VH07"/>
<evidence type="ECO:0000256" key="1">
    <source>
        <dbReference type="ARBA" id="ARBA00004117"/>
    </source>
</evidence>
<dbReference type="RefSeq" id="WP_009441142.1">
    <property type="nucleotide sequence ID" value="NZ_CP060204.1"/>
</dbReference>
<organism evidence="9 10">
    <name type="scientific">Selenomonas timonae</name>
    <dbReference type="NCBI Taxonomy" id="2754044"/>
    <lineage>
        <taxon>Bacteria</taxon>
        <taxon>Bacillati</taxon>
        <taxon>Bacillota</taxon>
        <taxon>Negativicutes</taxon>
        <taxon>Selenomonadales</taxon>
        <taxon>Selenomonadaceae</taxon>
        <taxon>Selenomonas</taxon>
    </lineage>
</organism>
<dbReference type="PANTHER" id="PTHR30435:SF2">
    <property type="entry name" value="FLAGELLAR BASAL-BODY ROD PROTEIN FLGC"/>
    <property type="match status" value="1"/>
</dbReference>
<comment type="subunit">
    <text evidence="5 6">The basal body constitutes a major portion of the flagellar organelle and consists of four rings (L,P,S, and M) mounted on a central rod. The rod consists of about 26 subunits of FlgG in the distal portion, and FlgB, FlgC and FlgF are thought to build up the proximal portion of the rod with about 6 subunits each.</text>
</comment>
<evidence type="ECO:0000259" key="7">
    <source>
        <dbReference type="Pfam" id="PF00460"/>
    </source>
</evidence>
<comment type="similarity">
    <text evidence="2">Belongs to the flagella basal body rod proteins family.</text>
</comment>
<evidence type="ECO:0000256" key="6">
    <source>
        <dbReference type="RuleBase" id="RU362062"/>
    </source>
</evidence>
<dbReference type="InterPro" id="IPR001444">
    <property type="entry name" value="Flag_bb_rod_N"/>
</dbReference>
<reference evidence="9 10" key="1">
    <citation type="submission" date="2020-07" db="EMBL/GenBank/DDBJ databases">
        <title>Complete genome and description of Selenomonas timonensis sp. nov., a new bacterium isolated from a gingivitis subject.</title>
        <authorList>
            <person name="Antezack A."/>
        </authorList>
    </citation>
    <scope>NUCLEOTIDE SEQUENCE [LARGE SCALE GENOMIC DNA]</scope>
    <source>
        <strain evidence="9 10">Marseille-Q3039</strain>
    </source>
</reference>
<sequence length="151" mass="16095">MGMFLGIDAAASGLTAERLRMDVISNNIANANTTRAQGGGAYHRRYVVFQPREKGAGIGFESFLARASNRMRPGDGVRAVSIETDRTQGTLVYEPGHPDANAEGYVERPNVNIVAEMVDMISASRAYEANTTTINAAKSMVTAALRIGGNS</sequence>
<evidence type="ECO:0000256" key="2">
    <source>
        <dbReference type="ARBA" id="ARBA00009677"/>
    </source>
</evidence>
<keyword evidence="9" id="KW-0969">Cilium</keyword>
<evidence type="ECO:0000313" key="9">
    <source>
        <dbReference type="EMBL" id="QNH53400.1"/>
    </source>
</evidence>
<keyword evidence="9" id="KW-0966">Cell projection</keyword>
<comment type="subcellular location">
    <subcellularLocation>
        <location evidence="1 6">Bacterial flagellum basal body</location>
    </subcellularLocation>
</comment>
<evidence type="ECO:0000313" key="10">
    <source>
        <dbReference type="Proteomes" id="UP000515480"/>
    </source>
</evidence>
<dbReference type="InterPro" id="IPR019776">
    <property type="entry name" value="Flagellar_basal_body_rod_CS"/>
</dbReference>
<keyword evidence="10" id="KW-1185">Reference proteome</keyword>
<protein>
    <recommendedName>
        <fullName evidence="3 6">Flagellar basal-body rod protein FlgC</fullName>
    </recommendedName>
</protein>
<accession>A0A7G7VH07</accession>
<keyword evidence="9" id="KW-0282">Flagellum</keyword>
<feature type="domain" description="Flagellar basal-body/hook protein C-terminal" evidence="8">
    <location>
        <begin position="103"/>
        <end position="146"/>
    </location>
</feature>
<dbReference type="Pfam" id="PF00460">
    <property type="entry name" value="Flg_bb_rod"/>
    <property type="match status" value="1"/>
</dbReference>
<dbReference type="GO" id="GO:0030694">
    <property type="term" value="C:bacterial-type flagellum basal body, rod"/>
    <property type="evidence" value="ECO:0007669"/>
    <property type="project" value="UniProtKB-UniRule"/>
</dbReference>
<dbReference type="NCBIfam" id="TIGR01395">
    <property type="entry name" value="FlgC"/>
    <property type="match status" value="1"/>
</dbReference>
<dbReference type="EMBL" id="CP060204">
    <property type="protein sequence ID" value="QNH53400.1"/>
    <property type="molecule type" value="Genomic_DNA"/>
</dbReference>
<keyword evidence="4 6" id="KW-0975">Bacterial flagellum</keyword>
<dbReference type="KEGG" id="stim:H1B31_05620"/>
<dbReference type="Pfam" id="PF06429">
    <property type="entry name" value="Flg_bbr_C"/>
    <property type="match status" value="1"/>
</dbReference>
<dbReference type="GO" id="GO:0071978">
    <property type="term" value="P:bacterial-type flagellum-dependent swarming motility"/>
    <property type="evidence" value="ECO:0007669"/>
    <property type="project" value="TreeGrafter"/>
</dbReference>
<evidence type="ECO:0000256" key="4">
    <source>
        <dbReference type="ARBA" id="ARBA00023143"/>
    </source>
</evidence>
<dbReference type="InterPro" id="IPR006299">
    <property type="entry name" value="FlgC"/>
</dbReference>
<dbReference type="Proteomes" id="UP000515480">
    <property type="component" value="Chromosome"/>
</dbReference>
<dbReference type="InterPro" id="IPR010930">
    <property type="entry name" value="Flg_bb/hook_C_dom"/>
</dbReference>
<name>A0A7G7VH07_9FIRM</name>
<proteinExistence type="inferred from homology"/>
<evidence type="ECO:0000256" key="3">
    <source>
        <dbReference type="ARBA" id="ARBA00017941"/>
    </source>
</evidence>
<dbReference type="PROSITE" id="PS00588">
    <property type="entry name" value="FLAGELLA_BB_ROD"/>
    <property type="match status" value="1"/>
</dbReference>
<evidence type="ECO:0000256" key="5">
    <source>
        <dbReference type="ARBA" id="ARBA00025933"/>
    </source>
</evidence>
<gene>
    <name evidence="9" type="primary">flgC</name>
    <name evidence="9" type="ORF">H1B31_05620</name>
</gene>
<dbReference type="PANTHER" id="PTHR30435">
    <property type="entry name" value="FLAGELLAR PROTEIN"/>
    <property type="match status" value="1"/>
</dbReference>
<feature type="domain" description="Flagellar basal body rod protein N-terminal" evidence="7">
    <location>
        <begin position="7"/>
        <end position="37"/>
    </location>
</feature>